<dbReference type="PANTHER" id="PTHR46401">
    <property type="entry name" value="GLYCOSYLTRANSFERASE WBBK-RELATED"/>
    <property type="match status" value="1"/>
</dbReference>
<organism evidence="4 5">
    <name type="scientific">candidate division KSB3 bacterium</name>
    <dbReference type="NCBI Taxonomy" id="2044937"/>
    <lineage>
        <taxon>Bacteria</taxon>
        <taxon>candidate division KSB3</taxon>
    </lineage>
</organism>
<comment type="caution">
    <text evidence="4">The sequence shown here is derived from an EMBL/GenBank/DDBJ whole genome shotgun (WGS) entry which is preliminary data.</text>
</comment>
<dbReference type="Pfam" id="PF00534">
    <property type="entry name" value="Glycos_transf_1"/>
    <property type="match status" value="1"/>
</dbReference>
<sequence>MKIAVDLRWIRSPHIDGISRYALNLVSHLLRQDVANDYLLIGQQSILQQHLGPDAIPRIQPINQPLLSVGDFLFTPREIQRLHIDILHVPHYLHAPFGGTYKKILTVYDLIPFLFPAELSKSRLGWRWFYKTRYPAKLLLHSADLIVTTSHNTKRDLERLLHIPPHRIRVVWCGLEARFRPDYAVPESFFRTYHLPSRFLLYVGRQDPYKGLKYLVQAYALLPESLQQTCALVIAGKTDPRYIQDILTASERLQVQPRLHCLDYIPDADLPLLYSAATALIHPSLYEGFGLPPLEAMACGTPVVYADTSSLSELIGDAGLAVPPASADALATGIAQLLQNDQQRTILGNRGLQHVQRYSWSHTALQIAELYQELVQK</sequence>
<dbReference type="PANTHER" id="PTHR46401:SF2">
    <property type="entry name" value="GLYCOSYLTRANSFERASE WBBK-RELATED"/>
    <property type="match status" value="1"/>
</dbReference>
<dbReference type="InterPro" id="IPR028098">
    <property type="entry name" value="Glyco_trans_4-like_N"/>
</dbReference>
<dbReference type="InterPro" id="IPR001296">
    <property type="entry name" value="Glyco_trans_1"/>
</dbReference>
<dbReference type="Gene3D" id="3.40.50.2000">
    <property type="entry name" value="Glycogen Phosphorylase B"/>
    <property type="match status" value="2"/>
</dbReference>
<dbReference type="EMBL" id="WJJP01000504">
    <property type="protein sequence ID" value="MBD3325972.1"/>
    <property type="molecule type" value="Genomic_DNA"/>
</dbReference>
<proteinExistence type="predicted"/>
<feature type="domain" description="Glycosyltransferase subfamily 4-like N-terminal" evidence="3">
    <location>
        <begin position="16"/>
        <end position="176"/>
    </location>
</feature>
<dbReference type="GO" id="GO:0009103">
    <property type="term" value="P:lipopolysaccharide biosynthetic process"/>
    <property type="evidence" value="ECO:0007669"/>
    <property type="project" value="TreeGrafter"/>
</dbReference>
<evidence type="ECO:0000256" key="1">
    <source>
        <dbReference type="ARBA" id="ARBA00022679"/>
    </source>
</evidence>
<dbReference type="AlphaFoldDB" id="A0A9D5JY51"/>
<accession>A0A9D5JY51</accession>
<dbReference type="Proteomes" id="UP000649604">
    <property type="component" value="Unassembled WGS sequence"/>
</dbReference>
<gene>
    <name evidence="4" type="ORF">GF339_15415</name>
</gene>
<feature type="domain" description="Glycosyl transferase family 1" evidence="2">
    <location>
        <begin position="197"/>
        <end position="351"/>
    </location>
</feature>
<evidence type="ECO:0000313" key="4">
    <source>
        <dbReference type="EMBL" id="MBD3325972.1"/>
    </source>
</evidence>
<dbReference type="FunFam" id="3.40.50.2000:FF:000119">
    <property type="entry name" value="Glycosyl transferase group 1"/>
    <property type="match status" value="1"/>
</dbReference>
<dbReference type="Pfam" id="PF13439">
    <property type="entry name" value="Glyco_transf_4"/>
    <property type="match status" value="1"/>
</dbReference>
<keyword evidence="1" id="KW-0808">Transferase</keyword>
<evidence type="ECO:0000259" key="2">
    <source>
        <dbReference type="Pfam" id="PF00534"/>
    </source>
</evidence>
<dbReference type="CDD" id="cd03809">
    <property type="entry name" value="GT4_MtfB-like"/>
    <property type="match status" value="1"/>
</dbReference>
<dbReference type="GO" id="GO:0016757">
    <property type="term" value="F:glycosyltransferase activity"/>
    <property type="evidence" value="ECO:0007669"/>
    <property type="project" value="InterPro"/>
</dbReference>
<evidence type="ECO:0000313" key="5">
    <source>
        <dbReference type="Proteomes" id="UP000649604"/>
    </source>
</evidence>
<dbReference type="SUPFAM" id="SSF53756">
    <property type="entry name" value="UDP-Glycosyltransferase/glycogen phosphorylase"/>
    <property type="match status" value="1"/>
</dbReference>
<name>A0A9D5JY51_9BACT</name>
<protein>
    <submittedName>
        <fullName evidence="4">Glycosyltransferase</fullName>
    </submittedName>
</protein>
<evidence type="ECO:0000259" key="3">
    <source>
        <dbReference type="Pfam" id="PF13439"/>
    </source>
</evidence>
<reference evidence="4" key="1">
    <citation type="submission" date="2019-11" db="EMBL/GenBank/DDBJ databases">
        <title>Microbial mats filling the niche in hypersaline microbial mats.</title>
        <authorList>
            <person name="Wong H.L."/>
            <person name="Macleod F.I."/>
            <person name="White R.A. III"/>
            <person name="Burns B.P."/>
        </authorList>
    </citation>
    <scope>NUCLEOTIDE SEQUENCE</scope>
    <source>
        <strain evidence="4">Rbin_158</strain>
    </source>
</reference>